<evidence type="ECO:0000256" key="10">
    <source>
        <dbReference type="SAM" id="Phobius"/>
    </source>
</evidence>
<dbReference type="FunFam" id="3.40.50.1820:FF:000095">
    <property type="entry name" value="Triglyceride lipase-cholesterol esterase"/>
    <property type="match status" value="1"/>
</dbReference>
<evidence type="ECO:0000256" key="2">
    <source>
        <dbReference type="ARBA" id="ARBA00010701"/>
    </source>
</evidence>
<feature type="non-terminal residue" evidence="12">
    <location>
        <position position="442"/>
    </location>
</feature>
<dbReference type="GO" id="GO:0016788">
    <property type="term" value="F:hydrolase activity, acting on ester bonds"/>
    <property type="evidence" value="ECO:0007669"/>
    <property type="project" value="InterPro"/>
</dbReference>
<dbReference type="PIRSF" id="PIRSF000862">
    <property type="entry name" value="Steryl_ester_lip"/>
    <property type="match status" value="1"/>
</dbReference>
<evidence type="ECO:0000256" key="8">
    <source>
        <dbReference type="ARBA" id="ARBA00023136"/>
    </source>
</evidence>
<dbReference type="SUPFAM" id="SSF53474">
    <property type="entry name" value="alpha/beta-Hydrolases"/>
    <property type="match status" value="1"/>
</dbReference>
<evidence type="ECO:0000259" key="11">
    <source>
        <dbReference type="Pfam" id="PF04083"/>
    </source>
</evidence>
<gene>
    <name evidence="12" type="ORF">THASP1DRAFT_7194</name>
</gene>
<keyword evidence="3 10" id="KW-0812">Transmembrane</keyword>
<keyword evidence="8 10" id="KW-0472">Membrane</keyword>
<dbReference type="GO" id="GO:0016020">
    <property type="term" value="C:membrane"/>
    <property type="evidence" value="ECO:0007669"/>
    <property type="project" value="UniProtKB-SubCell"/>
</dbReference>
<evidence type="ECO:0000256" key="5">
    <source>
        <dbReference type="ARBA" id="ARBA00022963"/>
    </source>
</evidence>
<organism evidence="12 13">
    <name type="scientific">Thamnocephalis sphaerospora</name>
    <dbReference type="NCBI Taxonomy" id="78915"/>
    <lineage>
        <taxon>Eukaryota</taxon>
        <taxon>Fungi</taxon>
        <taxon>Fungi incertae sedis</taxon>
        <taxon>Zoopagomycota</taxon>
        <taxon>Zoopagomycotina</taxon>
        <taxon>Zoopagomycetes</taxon>
        <taxon>Zoopagales</taxon>
        <taxon>Sigmoideomycetaceae</taxon>
        <taxon>Thamnocephalis</taxon>
    </lineage>
</organism>
<keyword evidence="13" id="KW-1185">Reference proteome</keyword>
<dbReference type="STRING" id="78915.A0A4P9XV27"/>
<feature type="active site" description="Nucleophile" evidence="9">
    <location>
        <position position="214"/>
    </location>
</feature>
<feature type="active site" description="Charge relay system" evidence="9">
    <location>
        <position position="386"/>
    </location>
</feature>
<dbReference type="PANTHER" id="PTHR11005">
    <property type="entry name" value="LYSOSOMAL ACID LIPASE-RELATED"/>
    <property type="match status" value="1"/>
</dbReference>
<keyword evidence="5" id="KW-0442">Lipid degradation</keyword>
<feature type="domain" description="Partial AB-hydrolase lipase" evidence="11">
    <location>
        <begin position="76"/>
        <end position="137"/>
    </location>
</feature>
<evidence type="ECO:0000256" key="7">
    <source>
        <dbReference type="ARBA" id="ARBA00023098"/>
    </source>
</evidence>
<keyword evidence="7" id="KW-0443">Lipid metabolism</keyword>
<evidence type="ECO:0000256" key="4">
    <source>
        <dbReference type="ARBA" id="ARBA00022801"/>
    </source>
</evidence>
<keyword evidence="4" id="KW-0378">Hydrolase</keyword>
<dbReference type="InterPro" id="IPR029058">
    <property type="entry name" value="AB_hydrolase_fold"/>
</dbReference>
<dbReference type="OrthoDB" id="9974421at2759"/>
<dbReference type="InterPro" id="IPR025483">
    <property type="entry name" value="Lipase_euk"/>
</dbReference>
<keyword evidence="6 10" id="KW-1133">Transmembrane helix</keyword>
<evidence type="ECO:0000256" key="1">
    <source>
        <dbReference type="ARBA" id="ARBA00004167"/>
    </source>
</evidence>
<dbReference type="GO" id="GO:0016042">
    <property type="term" value="P:lipid catabolic process"/>
    <property type="evidence" value="ECO:0007669"/>
    <property type="project" value="UniProtKB-KW"/>
</dbReference>
<protein>
    <submittedName>
        <fullName evidence="12">Triacylglycerol lipase</fullName>
    </submittedName>
</protein>
<dbReference type="InterPro" id="IPR006693">
    <property type="entry name" value="AB_hydrolase_lipase"/>
</dbReference>
<comment type="similarity">
    <text evidence="2">Belongs to the AB hydrolase superfamily. Lipase family.</text>
</comment>
<evidence type="ECO:0000256" key="9">
    <source>
        <dbReference type="PIRSR" id="PIRSR000862-1"/>
    </source>
</evidence>
<name>A0A4P9XV27_9FUNG</name>
<dbReference type="Gene3D" id="3.40.50.1820">
    <property type="entry name" value="alpha/beta hydrolase"/>
    <property type="match status" value="1"/>
</dbReference>
<evidence type="ECO:0000256" key="6">
    <source>
        <dbReference type="ARBA" id="ARBA00022989"/>
    </source>
</evidence>
<evidence type="ECO:0000313" key="13">
    <source>
        <dbReference type="Proteomes" id="UP000271241"/>
    </source>
</evidence>
<dbReference type="Pfam" id="PF04083">
    <property type="entry name" value="Abhydro_lipase"/>
    <property type="match status" value="1"/>
</dbReference>
<evidence type="ECO:0000313" key="12">
    <source>
        <dbReference type="EMBL" id="RKP10098.1"/>
    </source>
</evidence>
<evidence type="ECO:0000256" key="3">
    <source>
        <dbReference type="ARBA" id="ARBA00022692"/>
    </source>
</evidence>
<feature type="transmembrane region" description="Helical" evidence="10">
    <location>
        <begin position="15"/>
        <end position="38"/>
    </location>
</feature>
<sequence length="442" mass="50261">MLDIPILSRLNWHDYQGLIITLVFVLVESILRLVFAVLPVSLLRRWVFNPILHRLSKPKSGIVADTEPFASARRFSNLAAIWGYPVEEHLVETKDGFVLAAHRIPHGRTESARSDEPKPVVLLWHGFMMNSEVFACSPDREKNLAFVLADCGFDVWLGNSRGNKYSYKHRVHKPFMGAFWDFSLDELAAYDLPNTVDYILHETGQPNLAYIGFSQGTAQAFASLSTNRDLNNKISLFVALAPATKPPGLENRLVNALAKSSPHFVYLLFGRRRGLSIALFWRDLLPRRLYTATLDYCVRFLFGWSCSNMSDRQKIACYAHLYSYSSVKTIAHWFQIIGARRFQSYDDLPPVRLAEKSDGDAAGHVAFTYPTKRIRTPIALFYGGCDSLSNIHELLKDLPPPLEACEIAHYEHLDFLWADDAHKLVYPQVVKVLDRHTAVPRK</sequence>
<reference evidence="13" key="1">
    <citation type="journal article" date="2018" name="Nat. Microbiol.">
        <title>Leveraging single-cell genomics to expand the fungal tree of life.</title>
        <authorList>
            <person name="Ahrendt S.R."/>
            <person name="Quandt C.A."/>
            <person name="Ciobanu D."/>
            <person name="Clum A."/>
            <person name="Salamov A."/>
            <person name="Andreopoulos B."/>
            <person name="Cheng J.F."/>
            <person name="Woyke T."/>
            <person name="Pelin A."/>
            <person name="Henrissat B."/>
            <person name="Reynolds N.K."/>
            <person name="Benny G.L."/>
            <person name="Smith M.E."/>
            <person name="James T.Y."/>
            <person name="Grigoriev I.V."/>
        </authorList>
    </citation>
    <scope>NUCLEOTIDE SEQUENCE [LARGE SCALE GENOMIC DNA]</scope>
    <source>
        <strain evidence="13">RSA 1356</strain>
    </source>
</reference>
<dbReference type="EMBL" id="KZ992470">
    <property type="protein sequence ID" value="RKP10098.1"/>
    <property type="molecule type" value="Genomic_DNA"/>
</dbReference>
<dbReference type="AlphaFoldDB" id="A0A4P9XV27"/>
<comment type="subcellular location">
    <subcellularLocation>
        <location evidence="1">Membrane</location>
        <topology evidence="1">Single-pass membrane protein</topology>
    </subcellularLocation>
</comment>
<accession>A0A4P9XV27</accession>
<dbReference type="Proteomes" id="UP000271241">
    <property type="component" value="Unassembled WGS sequence"/>
</dbReference>
<feature type="active site" description="Charge relay system" evidence="9">
    <location>
        <position position="412"/>
    </location>
</feature>
<proteinExistence type="inferred from homology"/>